<dbReference type="EMBL" id="SSOC01000001">
    <property type="protein sequence ID" value="THF67137.1"/>
    <property type="molecule type" value="Genomic_DNA"/>
</dbReference>
<keyword evidence="1" id="KW-0732">Signal</keyword>
<gene>
    <name evidence="2" type="ORF">E6C76_01760</name>
</gene>
<comment type="caution">
    <text evidence="2">The sequence shown here is derived from an EMBL/GenBank/DDBJ whole genome shotgun (WGS) entry which is preliminary data.</text>
</comment>
<evidence type="ECO:0008006" key="4">
    <source>
        <dbReference type="Google" id="ProtNLM"/>
    </source>
</evidence>
<keyword evidence="3" id="KW-1185">Reference proteome</keyword>
<dbReference type="Gene3D" id="3.30.70.2050">
    <property type="match status" value="1"/>
</dbReference>
<evidence type="ECO:0000313" key="3">
    <source>
        <dbReference type="Proteomes" id="UP000308430"/>
    </source>
</evidence>
<feature type="chain" id="PRO_5020904681" description="NosL" evidence="1">
    <location>
        <begin position="29"/>
        <end position="204"/>
    </location>
</feature>
<dbReference type="PANTHER" id="PTHR41247">
    <property type="entry name" value="HTH-TYPE TRANSCRIPTIONAL REPRESSOR YCNK"/>
    <property type="match status" value="1"/>
</dbReference>
<dbReference type="PANTHER" id="PTHR41247:SF1">
    <property type="entry name" value="HTH-TYPE TRANSCRIPTIONAL REPRESSOR YCNK"/>
    <property type="match status" value="1"/>
</dbReference>
<dbReference type="SUPFAM" id="SSF160387">
    <property type="entry name" value="NosL/MerB-like"/>
    <property type="match status" value="1"/>
</dbReference>
<protein>
    <recommendedName>
        <fullName evidence="4">NosL</fullName>
    </recommendedName>
</protein>
<name>A0A4S4B3A2_9RHOO</name>
<dbReference type="OrthoDB" id="982633at2"/>
<feature type="signal peptide" evidence="1">
    <location>
        <begin position="1"/>
        <end position="28"/>
    </location>
</feature>
<dbReference type="InterPro" id="IPR008719">
    <property type="entry name" value="N2O_reductase_NosL"/>
</dbReference>
<dbReference type="Proteomes" id="UP000308430">
    <property type="component" value="Unassembled WGS sequence"/>
</dbReference>
<proteinExistence type="predicted"/>
<dbReference type="AlphaFoldDB" id="A0A4S4B3A2"/>
<sequence length="204" mass="21204">MRRAAVLLPAGAALAALLAAAFVLPPQAPPGASFTPPEDDICIVPPPRGFAATPYDPASGLPVAAARAVPADARCPICGMYPARYPGWAAQLIFTDGAAHFFDSPVDLLLFLADPGRYDVQRADAGILALYVSDHQEGGWIDARTAHFVSGSSATGPMRGPDLPAFRDAGAATTFAARHGGEVLVFEAITPERLATLRAATHPH</sequence>
<dbReference type="Pfam" id="PF05573">
    <property type="entry name" value="NosL"/>
    <property type="match status" value="1"/>
</dbReference>
<accession>A0A4S4B3A2</accession>
<dbReference type="RefSeq" id="WP_136346546.1">
    <property type="nucleotide sequence ID" value="NZ_SSOC01000001.1"/>
</dbReference>
<reference evidence="2 3" key="1">
    <citation type="submission" date="2019-04" db="EMBL/GenBank/DDBJ databases">
        <title>Azoarcus nasutitermitis sp. nov. isolated from termite nest.</title>
        <authorList>
            <person name="Lin S.-Y."/>
            <person name="Hameed A."/>
            <person name="Hsu Y.-H."/>
            <person name="Young C.-C."/>
        </authorList>
    </citation>
    <scope>NUCLEOTIDE SEQUENCE [LARGE SCALE GENOMIC DNA]</scope>
    <source>
        <strain evidence="2 3">CC-YHH838</strain>
    </source>
</reference>
<evidence type="ECO:0000313" key="2">
    <source>
        <dbReference type="EMBL" id="THF67137.1"/>
    </source>
</evidence>
<organism evidence="2 3">
    <name type="scientific">Pseudothauera nasutitermitis</name>
    <dbReference type="NCBI Taxonomy" id="2565930"/>
    <lineage>
        <taxon>Bacteria</taxon>
        <taxon>Pseudomonadati</taxon>
        <taxon>Pseudomonadota</taxon>
        <taxon>Betaproteobacteria</taxon>
        <taxon>Rhodocyclales</taxon>
        <taxon>Zoogloeaceae</taxon>
        <taxon>Pseudothauera</taxon>
    </lineage>
</organism>
<evidence type="ECO:0000256" key="1">
    <source>
        <dbReference type="SAM" id="SignalP"/>
    </source>
</evidence>